<dbReference type="GO" id="GO:0016798">
    <property type="term" value="F:hydrolase activity, acting on glycosyl bonds"/>
    <property type="evidence" value="ECO:0007669"/>
    <property type="project" value="UniProtKB-KW"/>
</dbReference>
<dbReference type="EC" id="3.2.1.-" evidence="2"/>
<gene>
    <name evidence="2" type="primary">glgX_2</name>
    <name evidence="2" type="ORF">NCTC6754_02413</name>
</gene>
<dbReference type="AlphaFoldDB" id="A0A3S4HR59"/>
<keyword evidence="2" id="KW-0378">Hydrolase</keyword>
<feature type="region of interest" description="Disordered" evidence="1">
    <location>
        <begin position="1"/>
        <end position="26"/>
    </location>
</feature>
<dbReference type="SUPFAM" id="SSF51445">
    <property type="entry name" value="(Trans)glycosidases"/>
    <property type="match status" value="1"/>
</dbReference>
<dbReference type="Gene3D" id="3.20.20.80">
    <property type="entry name" value="Glycosidases"/>
    <property type="match status" value="1"/>
</dbReference>
<evidence type="ECO:0000313" key="2">
    <source>
        <dbReference type="EMBL" id="VEB52805.1"/>
    </source>
</evidence>
<keyword evidence="2" id="KW-0326">Glycosidase</keyword>
<proteinExistence type="predicted"/>
<evidence type="ECO:0000256" key="1">
    <source>
        <dbReference type="SAM" id="MobiDB-lite"/>
    </source>
</evidence>
<organism evidence="2 3">
    <name type="scientific">Salmonella enterica I</name>
    <dbReference type="NCBI Taxonomy" id="59201"/>
    <lineage>
        <taxon>Bacteria</taxon>
        <taxon>Pseudomonadati</taxon>
        <taxon>Pseudomonadota</taxon>
        <taxon>Gammaproteobacteria</taxon>
        <taxon>Enterobacterales</taxon>
        <taxon>Enterobacteriaceae</taxon>
        <taxon>Salmonella</taxon>
    </lineage>
</organism>
<sequence>MRGRVEGELKDHPLLHGGHDEPDYRDNAAVAPKSVVISDHYDWEDDAAPRTPWGKTVIYEAACQRAYLPASGTPPRRYAAPIKRSGHPVMVAYFKQLGITALETVAGSAVCQRAAPATYGG</sequence>
<protein>
    <submittedName>
        <fullName evidence="2">Glycogen debranching enzyme</fullName>
        <ecNumber evidence="2">3.2.1.-</ecNumber>
    </submittedName>
</protein>
<accession>A0A3S4HR59</accession>
<evidence type="ECO:0000313" key="3">
    <source>
        <dbReference type="Proteomes" id="UP000269208"/>
    </source>
</evidence>
<dbReference type="InterPro" id="IPR017853">
    <property type="entry name" value="GH"/>
</dbReference>
<name>A0A3S4HR59_SALET</name>
<dbReference type="Proteomes" id="UP000269208">
    <property type="component" value="Chromosome"/>
</dbReference>
<reference evidence="2 3" key="1">
    <citation type="submission" date="2018-12" db="EMBL/GenBank/DDBJ databases">
        <authorList>
            <consortium name="Pathogen Informatics"/>
        </authorList>
    </citation>
    <scope>NUCLEOTIDE SEQUENCE [LARGE SCALE GENOMIC DNA]</scope>
    <source>
        <strain evidence="2 3">NCTC6754</strain>
    </source>
</reference>
<dbReference type="EMBL" id="LR134190">
    <property type="protein sequence ID" value="VEB52805.1"/>
    <property type="molecule type" value="Genomic_DNA"/>
</dbReference>